<name>A0A6J4J867_9MICC</name>
<evidence type="ECO:0000313" key="2">
    <source>
        <dbReference type="EMBL" id="CAA9272883.1"/>
    </source>
</evidence>
<dbReference type="AlphaFoldDB" id="A0A6J4J867"/>
<organism evidence="2">
    <name type="scientific">uncultured Arthrobacter sp</name>
    <dbReference type="NCBI Taxonomy" id="114050"/>
    <lineage>
        <taxon>Bacteria</taxon>
        <taxon>Bacillati</taxon>
        <taxon>Actinomycetota</taxon>
        <taxon>Actinomycetes</taxon>
        <taxon>Micrococcales</taxon>
        <taxon>Micrococcaceae</taxon>
        <taxon>Arthrobacter</taxon>
        <taxon>environmental samples</taxon>
    </lineage>
</organism>
<protein>
    <recommendedName>
        <fullName evidence="3">Glucose/Sorbosone dehydrogenase domain-containing protein</fullName>
    </recommendedName>
</protein>
<dbReference type="PANTHER" id="PTHR19328">
    <property type="entry name" value="HEDGEHOG-INTERACTING PROTEIN"/>
    <property type="match status" value="1"/>
</dbReference>
<evidence type="ECO:0008006" key="3">
    <source>
        <dbReference type="Google" id="ProtNLM"/>
    </source>
</evidence>
<sequence length="203" mass="21270">MDPDAAETRLFVNDVGGKRWEEIDEAVVGPEGAGNDYGWNVCEGDHDNPYRSGRADCSGSRFTGPIHEYNHNTGCESLTGGAFVPDGAFSGGYDDSYLFGDYVCGKIFELTPNGTGGYDRAEFAAELGPGGPIALDFGPDGADGRCTTRRSPGADRRCPGRCAASPRSPARTVGRAPGPPYGALDARRGVEKSDAGNRGRSPG</sequence>
<dbReference type="Gene3D" id="2.120.10.30">
    <property type="entry name" value="TolB, C-terminal domain"/>
    <property type="match status" value="1"/>
</dbReference>
<gene>
    <name evidence="2" type="ORF">AVDCRST_MAG83-3382</name>
</gene>
<reference evidence="2" key="1">
    <citation type="submission" date="2020-02" db="EMBL/GenBank/DDBJ databases">
        <authorList>
            <person name="Meier V. D."/>
        </authorList>
    </citation>
    <scope>NUCLEOTIDE SEQUENCE</scope>
    <source>
        <strain evidence="2">AVDCRST_MAG83</strain>
    </source>
</reference>
<feature type="region of interest" description="Disordered" evidence="1">
    <location>
        <begin position="137"/>
        <end position="203"/>
    </location>
</feature>
<dbReference type="EMBL" id="CADCTE010000182">
    <property type="protein sequence ID" value="CAA9272883.1"/>
    <property type="molecule type" value="Genomic_DNA"/>
</dbReference>
<dbReference type="RefSeq" id="WP_294570041.1">
    <property type="nucleotide sequence ID" value="NZ_CADCTE010000182.1"/>
</dbReference>
<dbReference type="PANTHER" id="PTHR19328:SF13">
    <property type="entry name" value="HIPL1 PROTEIN"/>
    <property type="match status" value="1"/>
</dbReference>
<evidence type="ECO:0000256" key="1">
    <source>
        <dbReference type="SAM" id="MobiDB-lite"/>
    </source>
</evidence>
<feature type="compositionally biased region" description="Basic and acidic residues" evidence="1">
    <location>
        <begin position="185"/>
        <end position="197"/>
    </location>
</feature>
<accession>A0A6J4J867</accession>
<dbReference type="InterPro" id="IPR011042">
    <property type="entry name" value="6-blade_b-propeller_TolB-like"/>
</dbReference>
<proteinExistence type="predicted"/>